<feature type="domain" description="PAC" evidence="5">
    <location>
        <begin position="401"/>
        <end position="453"/>
    </location>
</feature>
<feature type="domain" description="Histidine kinase" evidence="4">
    <location>
        <begin position="466"/>
        <end position="686"/>
    </location>
</feature>
<evidence type="ECO:0000256" key="2">
    <source>
        <dbReference type="ARBA" id="ARBA00012438"/>
    </source>
</evidence>
<evidence type="ECO:0000259" key="4">
    <source>
        <dbReference type="PROSITE" id="PS50109"/>
    </source>
</evidence>
<dbReference type="PROSITE" id="PS50113">
    <property type="entry name" value="PAC"/>
    <property type="match status" value="1"/>
</dbReference>
<dbReference type="InterPro" id="IPR035965">
    <property type="entry name" value="PAS-like_dom_sf"/>
</dbReference>
<dbReference type="InterPro" id="IPR005467">
    <property type="entry name" value="His_kinase_dom"/>
</dbReference>
<dbReference type="SUPFAM" id="SSF47384">
    <property type="entry name" value="Homodimeric domain of signal transducing histidine kinase"/>
    <property type="match status" value="1"/>
</dbReference>
<dbReference type="GO" id="GO:0000155">
    <property type="term" value="F:phosphorelay sensor kinase activity"/>
    <property type="evidence" value="ECO:0007669"/>
    <property type="project" value="InterPro"/>
</dbReference>
<dbReference type="Proteomes" id="UP000199473">
    <property type="component" value="Unassembled WGS sequence"/>
</dbReference>
<dbReference type="SMART" id="SM00387">
    <property type="entry name" value="HATPase_c"/>
    <property type="match status" value="1"/>
</dbReference>
<evidence type="ECO:0000256" key="3">
    <source>
        <dbReference type="ARBA" id="ARBA00022553"/>
    </source>
</evidence>
<dbReference type="Gene3D" id="3.30.565.10">
    <property type="entry name" value="Histidine kinase-like ATPase, C-terminal domain"/>
    <property type="match status" value="1"/>
</dbReference>
<dbReference type="Gene3D" id="1.10.287.130">
    <property type="match status" value="1"/>
</dbReference>
<dbReference type="CDD" id="cd12914">
    <property type="entry name" value="PDC1_DGC_like"/>
    <property type="match status" value="1"/>
</dbReference>
<dbReference type="RefSeq" id="WP_139226216.1">
    <property type="nucleotide sequence ID" value="NZ_FOSQ01000019.1"/>
</dbReference>
<dbReference type="Pfam" id="PF08447">
    <property type="entry name" value="PAS_3"/>
    <property type="match status" value="1"/>
</dbReference>
<dbReference type="PANTHER" id="PTHR43065">
    <property type="entry name" value="SENSOR HISTIDINE KINASE"/>
    <property type="match status" value="1"/>
</dbReference>
<organism evidence="6 7">
    <name type="scientific">Falsiroseomonas stagni DSM 19981</name>
    <dbReference type="NCBI Taxonomy" id="1123062"/>
    <lineage>
        <taxon>Bacteria</taxon>
        <taxon>Pseudomonadati</taxon>
        <taxon>Pseudomonadota</taxon>
        <taxon>Alphaproteobacteria</taxon>
        <taxon>Acetobacterales</taxon>
        <taxon>Roseomonadaceae</taxon>
        <taxon>Falsiroseomonas</taxon>
    </lineage>
</organism>
<dbReference type="Gene3D" id="3.30.450.20">
    <property type="entry name" value="PAS domain"/>
    <property type="match status" value="2"/>
</dbReference>
<evidence type="ECO:0000313" key="7">
    <source>
        <dbReference type="Proteomes" id="UP000199473"/>
    </source>
</evidence>
<dbReference type="EMBL" id="FOSQ01000019">
    <property type="protein sequence ID" value="SFL09738.1"/>
    <property type="molecule type" value="Genomic_DNA"/>
</dbReference>
<keyword evidence="7" id="KW-1185">Reference proteome</keyword>
<dbReference type="CDD" id="cd00082">
    <property type="entry name" value="HisKA"/>
    <property type="match status" value="1"/>
</dbReference>
<protein>
    <recommendedName>
        <fullName evidence="2">histidine kinase</fullName>
        <ecNumber evidence="2">2.7.13.3</ecNumber>
    </recommendedName>
</protein>
<proteinExistence type="predicted"/>
<dbReference type="SUPFAM" id="SSF55874">
    <property type="entry name" value="ATPase domain of HSP90 chaperone/DNA topoisomerase II/histidine kinase"/>
    <property type="match status" value="1"/>
</dbReference>
<evidence type="ECO:0000256" key="1">
    <source>
        <dbReference type="ARBA" id="ARBA00000085"/>
    </source>
</evidence>
<dbReference type="PANTHER" id="PTHR43065:SF42">
    <property type="entry name" value="TWO-COMPONENT SENSOR PPRA"/>
    <property type="match status" value="1"/>
</dbReference>
<dbReference type="InterPro" id="IPR013655">
    <property type="entry name" value="PAS_fold_3"/>
</dbReference>
<dbReference type="STRING" id="1123062.SAMN02745775_11959"/>
<dbReference type="SUPFAM" id="SSF55785">
    <property type="entry name" value="PYP-like sensor domain (PAS domain)"/>
    <property type="match status" value="1"/>
</dbReference>
<dbReference type="PROSITE" id="PS50109">
    <property type="entry name" value="HIS_KIN"/>
    <property type="match status" value="1"/>
</dbReference>
<sequence length="704" mass="73959">MRRHLPVLAILAAGLLILLSLLAIERRDMASFAERGSAAARVHAASAAANLARLVELIGLLHSLAEGGQLGNVEADGVAAALIGRHLRTIAADEHFGVRQVAVTDRRGVLIWTTVPVAAPLDLSDRDHVRVPLSSAGGLFVSTPLIGRASGQTSLQFARALHEQDRTPSGVLVVSVDPAMLATLLRRSFGTAAAGATLVRDDGTELLRVEIAQALPLVPAVPSVAPGWLASLWLASPPRADAPVDQRALFAAALPVPGAPLSISVTLDASSDRQSLEADHWVLRIVAALLVVLPAIALQASRRRARRQAERQRALALAAQAERSRAELLHFMDALPGAAYQGRITADGVFECAYLGGAIDRILGCAPQSFGNQPAFAALLDDEAAGARAAFFRQVLHSGAELVEYRLQRPDGEHIWLREHCRTVGEAPGHGADVVGLISDVTRDREVRMRAMTAARLSTVGEMASGVAHELNQPAAVIALAADIALLEIEARPGGFIDSIQGRLLVIQDQIGRLRGIVDHFQLFGRPDAGPPQIVHLDAAIDGSLGIVGATLRATGIDVAVDVAPDTPPVMARAIPLEQVLVQILLNARDAIDAHGPARRSVSIAAHPLPGGDAIELRIRDTGPGMPEEALERAFEPFFTTRVAGQGTGLGLSVVYSTIKSFGGCVMLANDAGGGLAVRIILAAARPSPPARTADREREAPDGA</sequence>
<dbReference type="AlphaFoldDB" id="A0A1I4EVK0"/>
<evidence type="ECO:0000313" key="6">
    <source>
        <dbReference type="EMBL" id="SFL09738.1"/>
    </source>
</evidence>
<dbReference type="InterPro" id="IPR036097">
    <property type="entry name" value="HisK_dim/P_sf"/>
</dbReference>
<dbReference type="OrthoDB" id="9796100at2"/>
<dbReference type="InterPro" id="IPR003661">
    <property type="entry name" value="HisK_dim/P_dom"/>
</dbReference>
<dbReference type="InterPro" id="IPR004358">
    <property type="entry name" value="Sig_transdc_His_kin-like_C"/>
</dbReference>
<comment type="catalytic activity">
    <reaction evidence="1">
        <text>ATP + protein L-histidine = ADP + protein N-phospho-L-histidine.</text>
        <dbReference type="EC" id="2.7.13.3"/>
    </reaction>
</comment>
<dbReference type="InterPro" id="IPR000700">
    <property type="entry name" value="PAS-assoc_C"/>
</dbReference>
<gene>
    <name evidence="6" type="ORF">SAMN02745775_11959</name>
</gene>
<dbReference type="Pfam" id="PF02518">
    <property type="entry name" value="HATPase_c"/>
    <property type="match status" value="1"/>
</dbReference>
<evidence type="ECO:0000259" key="5">
    <source>
        <dbReference type="PROSITE" id="PS50113"/>
    </source>
</evidence>
<accession>A0A1I4EVK0</accession>
<name>A0A1I4EVK0_9PROT</name>
<keyword evidence="3" id="KW-0597">Phosphoprotein</keyword>
<reference evidence="6 7" key="1">
    <citation type="submission" date="2016-10" db="EMBL/GenBank/DDBJ databases">
        <authorList>
            <person name="de Groot N.N."/>
        </authorList>
    </citation>
    <scope>NUCLEOTIDE SEQUENCE [LARGE SCALE GENOMIC DNA]</scope>
    <source>
        <strain evidence="6 7">DSM 19981</strain>
    </source>
</reference>
<dbReference type="InterPro" id="IPR036890">
    <property type="entry name" value="HATPase_C_sf"/>
</dbReference>
<dbReference type="InterPro" id="IPR003594">
    <property type="entry name" value="HATPase_dom"/>
</dbReference>
<dbReference type="EC" id="2.7.13.3" evidence="2"/>
<dbReference type="PRINTS" id="PR00344">
    <property type="entry name" value="BCTRLSENSOR"/>
</dbReference>